<evidence type="ECO:0000313" key="3">
    <source>
        <dbReference type="Proteomes" id="UP000815325"/>
    </source>
</evidence>
<feature type="region of interest" description="Disordered" evidence="1">
    <location>
        <begin position="146"/>
        <end position="175"/>
    </location>
</feature>
<evidence type="ECO:0008006" key="4">
    <source>
        <dbReference type="Google" id="ProtNLM"/>
    </source>
</evidence>
<proteinExistence type="predicted"/>
<name>A0ABQ7FWC2_DUNSA</name>
<gene>
    <name evidence="2" type="ORF">DUNSADRAFT_2405</name>
</gene>
<comment type="caution">
    <text evidence="2">The sequence shown here is derived from an EMBL/GenBank/DDBJ whole genome shotgun (WGS) entry which is preliminary data.</text>
</comment>
<protein>
    <recommendedName>
        <fullName evidence="4">Encoded protein</fullName>
    </recommendedName>
</protein>
<accession>A0ABQ7FWC2</accession>
<organism evidence="2 3">
    <name type="scientific">Dunaliella salina</name>
    <name type="common">Green alga</name>
    <name type="synonym">Protococcus salinus</name>
    <dbReference type="NCBI Taxonomy" id="3046"/>
    <lineage>
        <taxon>Eukaryota</taxon>
        <taxon>Viridiplantae</taxon>
        <taxon>Chlorophyta</taxon>
        <taxon>core chlorophytes</taxon>
        <taxon>Chlorophyceae</taxon>
        <taxon>CS clade</taxon>
        <taxon>Chlamydomonadales</taxon>
        <taxon>Dunaliellaceae</taxon>
        <taxon>Dunaliella</taxon>
    </lineage>
</organism>
<feature type="compositionally biased region" description="Low complexity" evidence="1">
    <location>
        <begin position="147"/>
        <end position="165"/>
    </location>
</feature>
<sequence>MNIGTASKRRIPWDWDVVSLSIYGCSCNCARVVYCANEGAQQQHPVRWFFERQDKEGLKLQPDGNGEVPEDVANAFLPSMLNVKSTGKGGLFSPTHSLKINAETMLEGLQEVMHTSHKHHPPGGHFWEWKLPWRIVGQRLQVDHAHASSCGGSSSSSSSYGSTHGSHADAGCSGARRGVDGEPWSAWLCNTYSKCNVESSRTKNGGLHSIGYKVTRKEPLSQNA</sequence>
<dbReference type="EMBL" id="MU070780">
    <property type="protein sequence ID" value="KAF5826663.1"/>
    <property type="molecule type" value="Genomic_DNA"/>
</dbReference>
<keyword evidence="3" id="KW-1185">Reference proteome</keyword>
<reference evidence="2" key="1">
    <citation type="submission" date="2017-08" db="EMBL/GenBank/DDBJ databases">
        <authorList>
            <person name="Polle J.E."/>
            <person name="Barry K."/>
            <person name="Cushman J."/>
            <person name="Schmutz J."/>
            <person name="Tran D."/>
            <person name="Hathwaick L.T."/>
            <person name="Yim W.C."/>
            <person name="Jenkins J."/>
            <person name="Mckie-Krisberg Z.M."/>
            <person name="Prochnik S."/>
            <person name="Lindquist E."/>
            <person name="Dockter R.B."/>
            <person name="Adam C."/>
            <person name="Molina H."/>
            <person name="Bunkerborg J."/>
            <person name="Jin E."/>
            <person name="Buchheim M."/>
            <person name="Magnuson J."/>
        </authorList>
    </citation>
    <scope>NUCLEOTIDE SEQUENCE</scope>
    <source>
        <strain evidence="2">CCAP 19/18</strain>
    </source>
</reference>
<dbReference type="Proteomes" id="UP000815325">
    <property type="component" value="Unassembled WGS sequence"/>
</dbReference>
<evidence type="ECO:0000313" key="2">
    <source>
        <dbReference type="EMBL" id="KAF5826663.1"/>
    </source>
</evidence>
<evidence type="ECO:0000256" key="1">
    <source>
        <dbReference type="SAM" id="MobiDB-lite"/>
    </source>
</evidence>